<sequence length="173" mass="19171">MKTKHFCSLLSCLALAACALPVKEVRIPVRELDPASQAVRLAVGYHDNLRQYNTAELAKEAARLGVAPASPATSMELALLLLHNRNGNDAARATTLLEALLRDSRAEAQALQPLARLLLSQLSEQRKQEEQLDKQLQLQREQQKKLDQLNEKLEALKAIERSLTPAPRQGARP</sequence>
<evidence type="ECO:0000256" key="1">
    <source>
        <dbReference type="SAM" id="Coils"/>
    </source>
</evidence>
<dbReference type="RefSeq" id="WP_284197884.1">
    <property type="nucleotide sequence ID" value="NZ_BSOG01000005.1"/>
</dbReference>
<evidence type="ECO:0000313" key="4">
    <source>
        <dbReference type="Proteomes" id="UP001156706"/>
    </source>
</evidence>
<dbReference type="Proteomes" id="UP001156706">
    <property type="component" value="Unassembled WGS sequence"/>
</dbReference>
<feature type="coiled-coil region" evidence="1">
    <location>
        <begin position="119"/>
        <end position="159"/>
    </location>
</feature>
<evidence type="ECO:0000256" key="2">
    <source>
        <dbReference type="SAM" id="SignalP"/>
    </source>
</evidence>
<gene>
    <name evidence="3" type="ORF">GCM10007907_36070</name>
</gene>
<keyword evidence="1" id="KW-0175">Coiled coil</keyword>
<protein>
    <recommendedName>
        <fullName evidence="5">Permease</fullName>
    </recommendedName>
</protein>
<feature type="chain" id="PRO_5046339639" description="Permease" evidence="2">
    <location>
        <begin position="20"/>
        <end position="173"/>
    </location>
</feature>
<keyword evidence="2" id="KW-0732">Signal</keyword>
<proteinExistence type="predicted"/>
<dbReference type="PROSITE" id="PS51257">
    <property type="entry name" value="PROKAR_LIPOPROTEIN"/>
    <property type="match status" value="1"/>
</dbReference>
<reference evidence="4" key="1">
    <citation type="journal article" date="2019" name="Int. J. Syst. Evol. Microbiol.">
        <title>The Global Catalogue of Microorganisms (GCM) 10K type strain sequencing project: providing services to taxonomists for standard genome sequencing and annotation.</title>
        <authorList>
            <consortium name="The Broad Institute Genomics Platform"/>
            <consortium name="The Broad Institute Genome Sequencing Center for Infectious Disease"/>
            <person name="Wu L."/>
            <person name="Ma J."/>
        </authorList>
    </citation>
    <scope>NUCLEOTIDE SEQUENCE [LARGE SCALE GENOMIC DNA]</scope>
    <source>
        <strain evidence="4">NBRC 110044</strain>
    </source>
</reference>
<organism evidence="3 4">
    <name type="scientific">Chitinimonas prasina</name>
    <dbReference type="NCBI Taxonomy" id="1434937"/>
    <lineage>
        <taxon>Bacteria</taxon>
        <taxon>Pseudomonadati</taxon>
        <taxon>Pseudomonadota</taxon>
        <taxon>Betaproteobacteria</taxon>
        <taxon>Neisseriales</taxon>
        <taxon>Chitinibacteraceae</taxon>
        <taxon>Chitinimonas</taxon>
    </lineage>
</organism>
<feature type="signal peptide" evidence="2">
    <location>
        <begin position="1"/>
        <end position="19"/>
    </location>
</feature>
<accession>A0ABQ5YM49</accession>
<name>A0ABQ5YM49_9NEIS</name>
<keyword evidence="4" id="KW-1185">Reference proteome</keyword>
<evidence type="ECO:0008006" key="5">
    <source>
        <dbReference type="Google" id="ProtNLM"/>
    </source>
</evidence>
<comment type="caution">
    <text evidence="3">The sequence shown here is derived from an EMBL/GenBank/DDBJ whole genome shotgun (WGS) entry which is preliminary data.</text>
</comment>
<evidence type="ECO:0000313" key="3">
    <source>
        <dbReference type="EMBL" id="GLR14817.1"/>
    </source>
</evidence>
<dbReference type="EMBL" id="BSOG01000005">
    <property type="protein sequence ID" value="GLR14817.1"/>
    <property type="molecule type" value="Genomic_DNA"/>
</dbReference>